<accession>A0A508T974</accession>
<organism evidence="2 3">
    <name type="scientific">Bradyrhizobium ivorense</name>
    <dbReference type="NCBI Taxonomy" id="2511166"/>
    <lineage>
        <taxon>Bacteria</taxon>
        <taxon>Pseudomonadati</taxon>
        <taxon>Pseudomonadota</taxon>
        <taxon>Alphaproteobacteria</taxon>
        <taxon>Hyphomicrobiales</taxon>
        <taxon>Nitrobacteraceae</taxon>
        <taxon>Bradyrhizobium</taxon>
    </lineage>
</organism>
<evidence type="ECO:0000313" key="2">
    <source>
        <dbReference type="EMBL" id="VIO70424.1"/>
    </source>
</evidence>
<dbReference type="Proteomes" id="UP000328092">
    <property type="component" value="Unassembled WGS sequence"/>
</dbReference>
<dbReference type="AlphaFoldDB" id="A0A508T974"/>
<reference evidence="2" key="1">
    <citation type="submission" date="2019-02" db="EMBL/GenBank/DDBJ databases">
        <authorList>
            <person name="Pothier F.J."/>
        </authorList>
    </citation>
    <scope>NUCLEOTIDE SEQUENCE</scope>
    <source>
        <strain evidence="2">CI-1B</strain>
    </source>
</reference>
<gene>
    <name evidence="2" type="ORF">CI1B_30780</name>
</gene>
<evidence type="ECO:0000256" key="1">
    <source>
        <dbReference type="SAM" id="SignalP"/>
    </source>
</evidence>
<dbReference type="EMBL" id="CAADFC020000011">
    <property type="protein sequence ID" value="VIO70424.1"/>
    <property type="molecule type" value="Genomic_DNA"/>
</dbReference>
<dbReference type="RefSeq" id="WP_244626531.1">
    <property type="nucleotide sequence ID" value="NZ_CAADFC020000011.1"/>
</dbReference>
<feature type="chain" id="PRO_5021446324" description="Cysteine rich repeat protein" evidence="1">
    <location>
        <begin position="37"/>
        <end position="99"/>
    </location>
</feature>
<feature type="signal peptide" evidence="1">
    <location>
        <begin position="1"/>
        <end position="36"/>
    </location>
</feature>
<evidence type="ECO:0000313" key="3">
    <source>
        <dbReference type="Proteomes" id="UP000328092"/>
    </source>
</evidence>
<protein>
    <recommendedName>
        <fullName evidence="4">Cysteine rich repeat protein</fullName>
    </recommendedName>
</protein>
<keyword evidence="1" id="KW-0732">Signal</keyword>
<proteinExistence type="predicted"/>
<comment type="caution">
    <text evidence="2">The sequence shown here is derived from an EMBL/GenBank/DDBJ whole genome shotgun (WGS) entry which is preliminary data.</text>
</comment>
<evidence type="ECO:0008006" key="4">
    <source>
        <dbReference type="Google" id="ProtNLM"/>
    </source>
</evidence>
<sequence length="99" mass="10957">MTQNPRLRSASLLNANYRAIALAIAMFAVIPEQVNARDQAPTAEEKEACMEDVFRLCSSHIPDRVAITSCLRSKQASLSQQCRYVISVRDTGKKNGDSK</sequence>
<name>A0A508T974_9BRAD</name>
<keyword evidence="3" id="KW-1185">Reference proteome</keyword>